<dbReference type="InterPro" id="IPR011990">
    <property type="entry name" value="TPR-like_helical_dom_sf"/>
</dbReference>
<feature type="compositionally biased region" description="Basic residues" evidence="4">
    <location>
        <begin position="274"/>
        <end position="285"/>
    </location>
</feature>
<dbReference type="RefSeq" id="XP_003883314.1">
    <property type="nucleotide sequence ID" value="XM_003883265.1"/>
</dbReference>
<evidence type="ECO:0000313" key="8">
    <source>
        <dbReference type="Proteomes" id="UP000007494"/>
    </source>
</evidence>
<dbReference type="VEuPathDB" id="ToxoDB:NCLIV_030690"/>
<dbReference type="GO" id="GO:0003729">
    <property type="term" value="F:mRNA binding"/>
    <property type="evidence" value="ECO:0007669"/>
    <property type="project" value="TreeGrafter"/>
</dbReference>
<feature type="domain" description="Suppressor of forked" evidence="5">
    <location>
        <begin position="6"/>
        <end position="108"/>
    </location>
</feature>
<name>F0VHS1_NEOCL</name>
<evidence type="ECO:0000256" key="4">
    <source>
        <dbReference type="SAM" id="MobiDB-lite"/>
    </source>
</evidence>
<gene>
    <name evidence="7" type="ORF">BN1204_030690</name>
    <name evidence="6" type="ORF">NCLIV_030690</name>
</gene>
<dbReference type="PANTHER" id="PTHR19980:SF0">
    <property type="entry name" value="CLEAVAGE STIMULATION FACTOR SUBUNIT 3"/>
    <property type="match status" value="1"/>
</dbReference>
<protein>
    <submittedName>
        <fullName evidence="7">mRNA 3'-end-processing protein RNA14</fullName>
    </submittedName>
</protein>
<feature type="compositionally biased region" description="Basic and acidic residues" evidence="4">
    <location>
        <begin position="286"/>
        <end position="295"/>
    </location>
</feature>
<dbReference type="SUPFAM" id="SSF48452">
    <property type="entry name" value="TPR-like"/>
    <property type="match status" value="1"/>
</dbReference>
<feature type="compositionally biased region" description="Low complexity" evidence="4">
    <location>
        <begin position="520"/>
        <end position="534"/>
    </location>
</feature>
<keyword evidence="3" id="KW-0539">Nucleus</keyword>
<dbReference type="EMBL" id="LN714483">
    <property type="protein sequence ID" value="CEL67268.1"/>
    <property type="molecule type" value="Genomic_DNA"/>
</dbReference>
<feature type="compositionally biased region" description="Basic and acidic residues" evidence="4">
    <location>
        <begin position="264"/>
        <end position="273"/>
    </location>
</feature>
<dbReference type="OMA" id="FRISVCT"/>
<comment type="subcellular location">
    <subcellularLocation>
        <location evidence="1">Nucleus</location>
    </subcellularLocation>
</comment>
<sequence>MAKVPQGCPWEVFLAYAQAEWRIYRSETNALRALRIAYLRYRLHVHFLVAYVDFLVGIGRLDAARELFRISVCTLQREKGTGSALLWRKWIRLELRYGDMSTLQGVIHLRAQQRAQLSLDDASLLQSSVELDGAPLGASGAGLPSGEAASRHRAEMAVLCNRNSVAHAEGGGKEKGADATTVEKDDVARAKVAVRKRQFMGGDGLNEIADCYHMLGHLAPRSSLLRSFFADAEEAEPTAEEALAAVFGEADMERDGVDDGDEAETQREAERRGGGRRRGARHGKPRKGESEDPDAKALTASGVLPAQDPHGKVETETRMGDGAASAGGGSPTAGTGAGYASKLLAETAKRKFAETAAAALPEKEDAEAGPVEPPQALCDLIALLPKNDMRNFVDADLVDYTMVALAGLELPEVPESERVPIQVKDLLALRHSQLQCFRAMQIQQQAIAAVQKSPKAPVASGPGAEASCAGAAADEEQDAESRTGPSPSPFPDRRSSSQPRSFFGHRRRAEGTRDGRGRSRASADVLSSALSDISSGDDEAPTPPDLEFYGGASGELAEQAYLHPIVHPPGQAVGAGGPAPWPATLAHAASGLPPPARYGGARQPQVAGVRALQAAGAYPVPHQHLLYPGQEFLVAPGSIHVRSAVGREAFVPGAIGPVFPSAAGGSVPPGWVVPGGPPPGSLHDPHLAAGVIPGAVPFAHLYPQMHPVPNPMAAVALGAPRHDVPPGWPAAPSFLGGLFGGAPLPKATRRRVEPE</sequence>
<dbReference type="EMBL" id="FR823390">
    <property type="protein sequence ID" value="CBZ53282.1"/>
    <property type="molecule type" value="Genomic_DNA"/>
</dbReference>
<dbReference type="GO" id="GO:0005634">
    <property type="term" value="C:nucleus"/>
    <property type="evidence" value="ECO:0007669"/>
    <property type="project" value="UniProtKB-SubCell"/>
</dbReference>
<evidence type="ECO:0000256" key="1">
    <source>
        <dbReference type="ARBA" id="ARBA00004123"/>
    </source>
</evidence>
<dbReference type="OrthoDB" id="412781at2759"/>
<keyword evidence="8" id="KW-1185">Reference proteome</keyword>
<feature type="region of interest" description="Disordered" evidence="4">
    <location>
        <begin position="248"/>
        <end position="334"/>
    </location>
</feature>
<feature type="compositionally biased region" description="Gly residues" evidence="4">
    <location>
        <begin position="325"/>
        <end position="334"/>
    </location>
</feature>
<evidence type="ECO:0000256" key="2">
    <source>
        <dbReference type="ARBA" id="ARBA00022737"/>
    </source>
</evidence>
<reference evidence="8" key="3">
    <citation type="journal article" date="2012" name="PLoS Pathog.">
        <title>Comparative genomics of the apicomplexan parasites Toxoplasma gondii and Neospora caninum: Coccidia differing in host range and transmission strategy.</title>
        <authorList>
            <person name="Reid A.J."/>
            <person name="Vermont S.J."/>
            <person name="Cotton J.A."/>
            <person name="Harris D."/>
            <person name="Hill-Cawthorne G.A."/>
            <person name="Konen-Waisman S."/>
            <person name="Latham S.M."/>
            <person name="Mourier T."/>
            <person name="Norton R."/>
            <person name="Quail M.A."/>
            <person name="Sanders M."/>
            <person name="Shanmugam D."/>
            <person name="Sohal A."/>
            <person name="Wasmuth J.D."/>
            <person name="Brunk B."/>
            <person name="Grigg M.E."/>
            <person name="Howard J.C."/>
            <person name="Parkinson J."/>
            <person name="Roos D.S."/>
            <person name="Trees A.J."/>
            <person name="Berriman M."/>
            <person name="Pain A."/>
            <person name="Wastling J.M."/>
        </authorList>
    </citation>
    <scope>NUCLEOTIDE SEQUENCE [LARGE SCALE GENOMIC DNA]</scope>
    <source>
        <strain evidence="8">Liverpool</strain>
    </source>
</reference>
<feature type="compositionally biased region" description="Basic and acidic residues" evidence="4">
    <location>
        <begin position="309"/>
        <end position="319"/>
    </location>
</feature>
<dbReference type="AlphaFoldDB" id="F0VHS1"/>
<reference evidence="7" key="4">
    <citation type="journal article" date="2015" name="PLoS ONE">
        <title>Comprehensive Evaluation of Toxoplasma gondii VEG and Neospora caninum LIV Genomes with Tachyzoite Stage Transcriptome and Proteome Defines Novel Transcript Features.</title>
        <authorList>
            <person name="Ramaprasad A."/>
            <person name="Mourier T."/>
            <person name="Naeem R."/>
            <person name="Malas T.B."/>
            <person name="Moussa E."/>
            <person name="Panigrahi A."/>
            <person name="Vermont S.J."/>
            <person name="Otto T.D."/>
            <person name="Wastling J."/>
            <person name="Pain A."/>
        </authorList>
    </citation>
    <scope>NUCLEOTIDE SEQUENCE</scope>
    <source>
        <strain evidence="7">Liverpool</strain>
    </source>
</reference>
<dbReference type="PANTHER" id="PTHR19980">
    <property type="entry name" value="RNA CLEAVAGE STIMULATION FACTOR"/>
    <property type="match status" value="1"/>
</dbReference>
<dbReference type="GO" id="GO:0031124">
    <property type="term" value="P:mRNA 3'-end processing"/>
    <property type="evidence" value="ECO:0007669"/>
    <property type="project" value="InterPro"/>
</dbReference>
<organism evidence="6 8">
    <name type="scientific">Neospora caninum (strain Liverpool)</name>
    <dbReference type="NCBI Taxonomy" id="572307"/>
    <lineage>
        <taxon>Eukaryota</taxon>
        <taxon>Sar</taxon>
        <taxon>Alveolata</taxon>
        <taxon>Apicomplexa</taxon>
        <taxon>Conoidasida</taxon>
        <taxon>Coccidia</taxon>
        <taxon>Eucoccidiorida</taxon>
        <taxon>Eimeriorina</taxon>
        <taxon>Sarcocystidae</taxon>
        <taxon>Neospora</taxon>
    </lineage>
</organism>
<dbReference type="GeneID" id="13443641"/>
<keyword evidence="2" id="KW-0677">Repeat</keyword>
<accession>F0VHS1</accession>
<feature type="region of interest" description="Disordered" evidence="4">
    <location>
        <begin position="455"/>
        <end position="550"/>
    </location>
</feature>
<reference evidence="6" key="2">
    <citation type="submission" date="2011-03" db="EMBL/GenBank/DDBJ databases">
        <title>Comparative genomics and transcriptomics of Neospora caninum and Toxoplasma gondii.</title>
        <authorList>
            <person name="Reid A.J."/>
            <person name="Sohal A."/>
            <person name="Harris D."/>
            <person name="Quail M."/>
            <person name="Sanders M."/>
            <person name="Berriman M."/>
            <person name="Wastling J.M."/>
            <person name="Pain A."/>
        </authorList>
    </citation>
    <scope>NUCLEOTIDE SEQUENCE</scope>
    <source>
        <strain evidence="6">Liverpool</strain>
    </source>
</reference>
<dbReference type="Proteomes" id="UP000007494">
    <property type="component" value="Chromosome VIII"/>
</dbReference>
<proteinExistence type="predicted"/>
<evidence type="ECO:0000256" key="3">
    <source>
        <dbReference type="ARBA" id="ARBA00023242"/>
    </source>
</evidence>
<dbReference type="eggNOG" id="KOG1914">
    <property type="taxonomic scope" value="Eukaryota"/>
</dbReference>
<dbReference type="Pfam" id="PF05843">
    <property type="entry name" value="Suf"/>
    <property type="match status" value="1"/>
</dbReference>
<evidence type="ECO:0000259" key="5">
    <source>
        <dbReference type="Pfam" id="PF05843"/>
    </source>
</evidence>
<dbReference type="Gene3D" id="1.25.40.10">
    <property type="entry name" value="Tetratricopeptide repeat domain"/>
    <property type="match status" value="1"/>
</dbReference>
<dbReference type="InterPro" id="IPR008847">
    <property type="entry name" value="Suf"/>
</dbReference>
<evidence type="ECO:0000313" key="7">
    <source>
        <dbReference type="EMBL" id="CEL67268.1"/>
    </source>
</evidence>
<evidence type="ECO:0000313" key="6">
    <source>
        <dbReference type="EMBL" id="CBZ53282.1"/>
    </source>
</evidence>
<dbReference type="InParanoid" id="F0VHS1"/>
<reference evidence="6" key="1">
    <citation type="submission" date="2011-02" db="EMBL/GenBank/DDBJ databases">
        <authorList>
            <person name="Aslett M."/>
        </authorList>
    </citation>
    <scope>NUCLEOTIDE SEQUENCE</scope>
    <source>
        <strain evidence="6">Liverpool</strain>
    </source>
</reference>
<dbReference type="InterPro" id="IPR045243">
    <property type="entry name" value="Rna14-like"/>
</dbReference>
<feature type="compositionally biased region" description="Low complexity" evidence="4">
    <location>
        <begin position="459"/>
        <end position="472"/>
    </location>
</feature>